<evidence type="ECO:0000256" key="2">
    <source>
        <dbReference type="ARBA" id="ARBA00022898"/>
    </source>
</evidence>
<dbReference type="Gene3D" id="3.90.1150.10">
    <property type="entry name" value="Aspartate Aminotransferase, domain 1"/>
    <property type="match status" value="1"/>
</dbReference>
<dbReference type="HOGENOM" id="CLU_022477_2_1_6"/>
<dbReference type="InterPro" id="IPR049943">
    <property type="entry name" value="Ser_HO-MeTrfase-like"/>
</dbReference>
<dbReference type="Pfam" id="PF00464">
    <property type="entry name" value="SHMT"/>
    <property type="match status" value="1"/>
</dbReference>
<dbReference type="PANTHER" id="PTHR11680">
    <property type="entry name" value="SERINE HYDROXYMETHYLTRANSFERASE"/>
    <property type="match status" value="1"/>
</dbReference>
<comment type="cofactor">
    <cofactor evidence="1">
        <name>pyridoxal 5'-phosphate</name>
        <dbReference type="ChEBI" id="CHEBI:597326"/>
    </cofactor>
</comment>
<dbReference type="EMBL" id="FN650140">
    <property type="protein sequence ID" value="CBJ11988.1"/>
    <property type="molecule type" value="Genomic_DNA"/>
</dbReference>
<sequence length="450" mass="49791">MTVGGIMQMQRRLVMSHKVLLADPAVLQRAKLQLSSYPTFADKRHHFIKTIQYNQEWRMNRCINLVAAEGPLSPMARSLLSGDLCIRTAGGHIGAKQRYFAATHWIDEMEAYTYESLKSLFQCQFCDFRLIGGTQACQVVYSLLTKPGDTVIAVMPEQGGDSSHSEQSMLGLLQLNVVPMPFLEDNLSIDLKRLEQLVYQHHPSLISLGLSVSLFELPLQTIQTIAHQHGARVFYDAAHELGLIAGGCFANPFLQKIDVVSGSTRKTFSGPQGGLLLWNDQTLNARFSSLIFPGFVGTYQLNRVAALGLTALEFLEYGHAYMSQVIKNAQALAQSLDAYGLTVWAKSKGFTQSHQVLLDMTAYAGGWDAIRRLERCDIIGNPVFIPGAASTLPTGLRLATTEMTRRGMKESEMKIIANLIARALCTDESSSQIAHDSNKLASLFQEIHYC</sequence>
<dbReference type="SUPFAM" id="SSF53383">
    <property type="entry name" value="PLP-dependent transferases"/>
    <property type="match status" value="1"/>
</dbReference>
<dbReference type="AlphaFoldDB" id="D3HSU8"/>
<keyword evidence="4" id="KW-0489">Methyltransferase</keyword>
<gene>
    <name evidence="4" type="ordered locus">LLO_1614</name>
</gene>
<protein>
    <submittedName>
        <fullName evidence="4">Putative serine hydroxymethyltransferase</fullName>
        <ecNumber evidence="4">2.1.2.1</ecNumber>
    </submittedName>
</protein>
<dbReference type="InterPro" id="IPR015421">
    <property type="entry name" value="PyrdxlP-dep_Trfase_major"/>
</dbReference>
<dbReference type="eggNOG" id="COG0112">
    <property type="taxonomic scope" value="Bacteria"/>
</dbReference>
<dbReference type="EC" id="2.1.2.1" evidence="4"/>
<dbReference type="Proteomes" id="UP000001060">
    <property type="component" value="Chromosome"/>
</dbReference>
<dbReference type="GO" id="GO:0005737">
    <property type="term" value="C:cytoplasm"/>
    <property type="evidence" value="ECO:0007669"/>
    <property type="project" value="TreeGrafter"/>
</dbReference>
<organism evidence="4 5">
    <name type="scientific">Legionella longbeachae serogroup 1 (strain NSW150)</name>
    <dbReference type="NCBI Taxonomy" id="661367"/>
    <lineage>
        <taxon>Bacteria</taxon>
        <taxon>Pseudomonadati</taxon>
        <taxon>Pseudomonadota</taxon>
        <taxon>Gammaproteobacteria</taxon>
        <taxon>Legionellales</taxon>
        <taxon>Legionellaceae</taxon>
        <taxon>Legionella</taxon>
    </lineage>
</organism>
<dbReference type="InterPro" id="IPR015422">
    <property type="entry name" value="PyrdxlP-dep_Trfase_small"/>
</dbReference>
<dbReference type="GO" id="GO:0032259">
    <property type="term" value="P:methylation"/>
    <property type="evidence" value="ECO:0007669"/>
    <property type="project" value="UniProtKB-KW"/>
</dbReference>
<evidence type="ECO:0000259" key="3">
    <source>
        <dbReference type="Pfam" id="PF00464"/>
    </source>
</evidence>
<keyword evidence="4" id="KW-0808">Transferase</keyword>
<dbReference type="GO" id="GO:0046653">
    <property type="term" value="P:tetrahydrofolate metabolic process"/>
    <property type="evidence" value="ECO:0007669"/>
    <property type="project" value="TreeGrafter"/>
</dbReference>
<dbReference type="InterPro" id="IPR015424">
    <property type="entry name" value="PyrdxlP-dep_Trfase"/>
</dbReference>
<evidence type="ECO:0000313" key="4">
    <source>
        <dbReference type="EMBL" id="CBJ11988.1"/>
    </source>
</evidence>
<feature type="domain" description="Serine hydroxymethyltransferase-like" evidence="3">
    <location>
        <begin position="52"/>
        <end position="420"/>
    </location>
</feature>
<proteinExistence type="predicted"/>
<evidence type="ECO:0000313" key="5">
    <source>
        <dbReference type="Proteomes" id="UP000001060"/>
    </source>
</evidence>
<keyword evidence="5" id="KW-1185">Reference proteome</keyword>
<dbReference type="KEGG" id="llo:LLO_1614"/>
<name>D3HSU8_LEGLN</name>
<keyword evidence="2" id="KW-0663">Pyridoxal phosphate</keyword>
<reference evidence="4 5" key="1">
    <citation type="journal article" date="2010" name="PLoS Genet.">
        <title>Analysis of the Legionella longbeachae genome and transcriptome uncovers unique strategies to cause Legionnaires' disease.</title>
        <authorList>
            <person name="Cazalet C."/>
            <person name="Gomez-Valero L."/>
            <person name="Rusniok C."/>
            <person name="Lomma M."/>
            <person name="Dervins-Ravault D."/>
            <person name="Newton H."/>
            <person name="Sansom F."/>
            <person name="Jarraud S."/>
            <person name="Zidane N."/>
            <person name="Ma L."/>
            <person name="Bouchier C."/>
            <person name="Etienne J."/>
            <person name="Hartland E."/>
            <person name="Buchrieser C."/>
        </authorList>
    </citation>
    <scope>NUCLEOTIDE SEQUENCE [LARGE SCALE GENOMIC DNA]</scope>
    <source>
        <strain evidence="4 5">NSW150</strain>
    </source>
</reference>
<dbReference type="Gene3D" id="3.40.640.10">
    <property type="entry name" value="Type I PLP-dependent aspartate aminotransferase-like (Major domain)"/>
    <property type="match status" value="1"/>
</dbReference>
<dbReference type="GO" id="GO:0008168">
    <property type="term" value="F:methyltransferase activity"/>
    <property type="evidence" value="ECO:0007669"/>
    <property type="project" value="UniProtKB-KW"/>
</dbReference>
<accession>D3HSU8</accession>
<dbReference type="STRING" id="661367.LLO_1614"/>
<dbReference type="GO" id="GO:0019264">
    <property type="term" value="P:glycine biosynthetic process from serine"/>
    <property type="evidence" value="ECO:0007669"/>
    <property type="project" value="TreeGrafter"/>
</dbReference>
<dbReference type="PANTHER" id="PTHR11680:SF35">
    <property type="entry name" value="SERINE HYDROXYMETHYLTRANSFERASE 1"/>
    <property type="match status" value="1"/>
</dbReference>
<evidence type="ECO:0000256" key="1">
    <source>
        <dbReference type="ARBA" id="ARBA00001933"/>
    </source>
</evidence>
<dbReference type="GO" id="GO:0004372">
    <property type="term" value="F:glycine hydroxymethyltransferase activity"/>
    <property type="evidence" value="ECO:0007669"/>
    <property type="project" value="UniProtKB-EC"/>
</dbReference>
<dbReference type="InterPro" id="IPR039429">
    <property type="entry name" value="SHMT-like_dom"/>
</dbReference>
<dbReference type="GO" id="GO:0030170">
    <property type="term" value="F:pyridoxal phosphate binding"/>
    <property type="evidence" value="ECO:0007669"/>
    <property type="project" value="TreeGrafter"/>
</dbReference>